<dbReference type="Proteomes" id="UP000004995">
    <property type="component" value="Unassembled WGS sequence"/>
</dbReference>
<keyword evidence="1" id="KW-0472">Membrane</keyword>
<dbReference type="HOGENOM" id="CLU_3109969_0_0_1"/>
<accession>K3YEB0</accession>
<evidence type="ECO:0000256" key="1">
    <source>
        <dbReference type="SAM" id="Phobius"/>
    </source>
</evidence>
<keyword evidence="3" id="KW-1185">Reference proteome</keyword>
<keyword evidence="1" id="KW-0812">Transmembrane</keyword>
<protein>
    <submittedName>
        <fullName evidence="2">Uncharacterized protein</fullName>
    </submittedName>
</protein>
<organism evidence="2 3">
    <name type="scientific">Setaria italica</name>
    <name type="common">Foxtail millet</name>
    <name type="synonym">Panicum italicum</name>
    <dbReference type="NCBI Taxonomy" id="4555"/>
    <lineage>
        <taxon>Eukaryota</taxon>
        <taxon>Viridiplantae</taxon>
        <taxon>Streptophyta</taxon>
        <taxon>Embryophyta</taxon>
        <taxon>Tracheophyta</taxon>
        <taxon>Spermatophyta</taxon>
        <taxon>Magnoliopsida</taxon>
        <taxon>Liliopsida</taxon>
        <taxon>Poales</taxon>
        <taxon>Poaceae</taxon>
        <taxon>PACMAD clade</taxon>
        <taxon>Panicoideae</taxon>
        <taxon>Panicodae</taxon>
        <taxon>Paniceae</taxon>
        <taxon>Cenchrinae</taxon>
        <taxon>Setaria</taxon>
    </lineage>
</organism>
<dbReference type="AlphaFoldDB" id="K3YEB0"/>
<sequence length="51" mass="5994">MLIKRMARITYLSLATFTGKQALLLLPHTVVMYFILASICQHMLMKYINEY</sequence>
<feature type="transmembrane region" description="Helical" evidence="1">
    <location>
        <begin position="21"/>
        <end position="44"/>
    </location>
</feature>
<name>K3YEB0_SETIT</name>
<evidence type="ECO:0000313" key="2">
    <source>
        <dbReference type="EnsemblPlants" id="KQK96419"/>
    </source>
</evidence>
<dbReference type="Gramene" id="KQK96419">
    <property type="protein sequence ID" value="KQK96419"/>
    <property type="gene ID" value="SETIT_012572mg"/>
</dbReference>
<dbReference type="InParanoid" id="K3YEB0"/>
<reference evidence="2" key="2">
    <citation type="submission" date="2018-08" db="UniProtKB">
        <authorList>
            <consortium name="EnsemblPlants"/>
        </authorList>
    </citation>
    <scope>IDENTIFICATION</scope>
    <source>
        <strain evidence="2">Yugu1</strain>
    </source>
</reference>
<dbReference type="EMBL" id="AGNK02004121">
    <property type="status" value="NOT_ANNOTATED_CDS"/>
    <property type="molecule type" value="Genomic_DNA"/>
</dbReference>
<proteinExistence type="predicted"/>
<keyword evidence="1" id="KW-1133">Transmembrane helix</keyword>
<evidence type="ECO:0000313" key="3">
    <source>
        <dbReference type="Proteomes" id="UP000004995"/>
    </source>
</evidence>
<dbReference type="EnsemblPlants" id="KQK96419">
    <property type="protein sequence ID" value="KQK96419"/>
    <property type="gene ID" value="SETIT_012572mg"/>
</dbReference>
<reference evidence="3" key="1">
    <citation type="journal article" date="2012" name="Nat. Biotechnol.">
        <title>Reference genome sequence of the model plant Setaria.</title>
        <authorList>
            <person name="Bennetzen J.L."/>
            <person name="Schmutz J."/>
            <person name="Wang H."/>
            <person name="Percifield R."/>
            <person name="Hawkins J."/>
            <person name="Pontaroli A.C."/>
            <person name="Estep M."/>
            <person name="Feng L."/>
            <person name="Vaughn J.N."/>
            <person name="Grimwood J."/>
            <person name="Jenkins J."/>
            <person name="Barry K."/>
            <person name="Lindquist E."/>
            <person name="Hellsten U."/>
            <person name="Deshpande S."/>
            <person name="Wang X."/>
            <person name="Wu X."/>
            <person name="Mitros T."/>
            <person name="Triplett J."/>
            <person name="Yang X."/>
            <person name="Ye C.Y."/>
            <person name="Mauro-Herrera M."/>
            <person name="Wang L."/>
            <person name="Li P."/>
            <person name="Sharma M."/>
            <person name="Sharma R."/>
            <person name="Ronald P.C."/>
            <person name="Panaud O."/>
            <person name="Kellogg E.A."/>
            <person name="Brutnell T.P."/>
            <person name="Doust A.N."/>
            <person name="Tuskan G.A."/>
            <person name="Rokhsar D."/>
            <person name="Devos K.M."/>
        </authorList>
    </citation>
    <scope>NUCLEOTIDE SEQUENCE [LARGE SCALE GENOMIC DNA]</scope>
    <source>
        <strain evidence="3">cv. Yugu1</strain>
    </source>
</reference>